<dbReference type="AlphaFoldDB" id="A0A380WG02"/>
<dbReference type="RefSeq" id="WP_115730371.1">
    <property type="nucleotide sequence ID" value="NZ_BAAAVY010000010.1"/>
</dbReference>
<dbReference type="Proteomes" id="UP000254701">
    <property type="component" value="Unassembled WGS sequence"/>
</dbReference>
<dbReference type="Gene3D" id="1.10.1740.10">
    <property type="match status" value="1"/>
</dbReference>
<sequence length="209" mass="23295">MLSRPYAELLRKARRATRRADEAEDLLQTVLVAAVAAGRADLSKIENRRWLEGALRRRAAFDARSAVRRRKREAPFAVGSCEQTPHETVPVQFVANLPPSLRTTTLLALTGHTRQEIAWLQRLADPTLRQRIAEIRKRWLAFGGGPVKEIPGLTGTLAFGSIRRALLAMTRQPGTLLASHDPDGHLFVIGTSRNPSARQLNRRATEITE</sequence>
<organism evidence="1 2">
    <name type="scientific">Aminobacter aminovorans</name>
    <name type="common">Chelatobacter heintzii</name>
    <dbReference type="NCBI Taxonomy" id="83263"/>
    <lineage>
        <taxon>Bacteria</taxon>
        <taxon>Pseudomonadati</taxon>
        <taxon>Pseudomonadota</taxon>
        <taxon>Alphaproteobacteria</taxon>
        <taxon>Hyphomicrobiales</taxon>
        <taxon>Phyllobacteriaceae</taxon>
        <taxon>Aminobacter</taxon>
    </lineage>
</organism>
<reference evidence="1 2" key="1">
    <citation type="submission" date="2018-06" db="EMBL/GenBank/DDBJ databases">
        <authorList>
            <consortium name="Pathogen Informatics"/>
            <person name="Doyle S."/>
        </authorList>
    </citation>
    <scope>NUCLEOTIDE SEQUENCE [LARGE SCALE GENOMIC DNA]</scope>
    <source>
        <strain evidence="1 2">NCTC10684</strain>
    </source>
</reference>
<evidence type="ECO:0000313" key="1">
    <source>
        <dbReference type="EMBL" id="SUU87943.1"/>
    </source>
</evidence>
<evidence type="ECO:0000313" key="2">
    <source>
        <dbReference type="Proteomes" id="UP000254701"/>
    </source>
</evidence>
<proteinExistence type="predicted"/>
<name>A0A380WG02_AMIAI</name>
<dbReference type="OrthoDB" id="1524900at2"/>
<dbReference type="EMBL" id="UFSM01000001">
    <property type="protein sequence ID" value="SUU87943.1"/>
    <property type="molecule type" value="Genomic_DNA"/>
</dbReference>
<accession>A0A380WG02</accession>
<protein>
    <submittedName>
        <fullName evidence="1">Uncharacterized protein</fullName>
    </submittedName>
</protein>
<gene>
    <name evidence="1" type="ORF">NCTC10684_01147</name>
</gene>